<protein>
    <recommendedName>
        <fullName evidence="2">Sulfate transporter</fullName>
    </recommendedName>
</protein>
<dbReference type="EMBL" id="BK015307">
    <property type="protein sequence ID" value="DAE00659.1"/>
    <property type="molecule type" value="Genomic_DNA"/>
</dbReference>
<organism evidence="1">
    <name type="scientific">Myoviridae sp. ct8Uw4</name>
    <dbReference type="NCBI Taxonomy" id="2825040"/>
    <lineage>
        <taxon>Viruses</taxon>
        <taxon>Duplodnaviria</taxon>
        <taxon>Heunggongvirae</taxon>
        <taxon>Uroviricota</taxon>
        <taxon>Caudoviricetes</taxon>
    </lineage>
</organism>
<dbReference type="InterPro" id="IPR021505">
    <property type="entry name" value="Phage_B3_Orf6"/>
</dbReference>
<name>A0A8S5P2I2_9CAUD</name>
<sequence length="217" mass="24409">MSVKGFMPKGRKVKQMNIDKTQYKQDAKGNLVPLANIKEIDLLRDELVQEIAAKARAVQDNLMAFKREAMDDIAAFVQLSADRYDVSVGGKKGNISLHSFDGAYRVNLAMQDTLVFDEGLIAAKALIDECINEWTEGSRTELKTLINAAFQVDKEGNISTARVLGLRRLQITDEKWQRAMDALSDSLQVHISKPFVRVYRRGEDGEYQLMNLDVAKV</sequence>
<accession>A0A8S5P2I2</accession>
<proteinExistence type="predicted"/>
<evidence type="ECO:0000313" key="1">
    <source>
        <dbReference type="EMBL" id="DAE00659.1"/>
    </source>
</evidence>
<evidence type="ECO:0008006" key="2">
    <source>
        <dbReference type="Google" id="ProtNLM"/>
    </source>
</evidence>
<dbReference type="Pfam" id="PF11363">
    <property type="entry name" value="DUF3164"/>
    <property type="match status" value="1"/>
</dbReference>
<reference evidence="1" key="1">
    <citation type="journal article" date="2021" name="Proc. Natl. Acad. Sci. U.S.A.">
        <title>A Catalog of Tens of Thousands of Viruses from Human Metagenomes Reveals Hidden Associations with Chronic Diseases.</title>
        <authorList>
            <person name="Tisza M.J."/>
            <person name="Buck C.B."/>
        </authorList>
    </citation>
    <scope>NUCLEOTIDE SEQUENCE</scope>
    <source>
        <strain evidence="1">Ct8Uw4</strain>
    </source>
</reference>